<reference evidence="2 3" key="1">
    <citation type="submission" date="2016-06" db="EMBL/GenBank/DDBJ databases">
        <authorList>
            <person name="Kjaerup R.B."/>
            <person name="Dalgaard T.S."/>
            <person name="Juul-Madsen H.R."/>
        </authorList>
    </citation>
    <scope>NUCLEOTIDE SEQUENCE [LARGE SCALE GENOMIC DNA]</scope>
    <source>
        <strain evidence="2 3">CECT 5080</strain>
    </source>
</reference>
<dbReference type="AlphaFoldDB" id="A0A1A8TSC5"/>
<evidence type="ECO:0000256" key="1">
    <source>
        <dbReference type="SAM" id="SignalP"/>
    </source>
</evidence>
<sequence>MKKSVITAAILLFSVGAIAKEMYRAPSAGDFGTYYILQHEKIESDIHKVLTSRIGKGNAYTTFTELKINCASQEFFALAENEEDGAKDMPSTSLYDYSSRSKWSRLVRGSSKYDLVQYVCKNYK</sequence>
<accession>A0A1A8TSC5</accession>
<dbReference type="RefSeq" id="WP_067213502.1">
    <property type="nucleotide sequence ID" value="NZ_FLOC01000038.1"/>
</dbReference>
<organism evidence="2 3">
    <name type="scientific">Marinomonas aquimarina</name>
    <dbReference type="NCBI Taxonomy" id="295068"/>
    <lineage>
        <taxon>Bacteria</taxon>
        <taxon>Pseudomonadati</taxon>
        <taxon>Pseudomonadota</taxon>
        <taxon>Gammaproteobacteria</taxon>
        <taxon>Oceanospirillales</taxon>
        <taxon>Oceanospirillaceae</taxon>
        <taxon>Marinomonas</taxon>
    </lineage>
</organism>
<feature type="signal peptide" evidence="1">
    <location>
        <begin position="1"/>
        <end position="19"/>
    </location>
</feature>
<dbReference type="Proteomes" id="UP000092627">
    <property type="component" value="Unassembled WGS sequence"/>
</dbReference>
<gene>
    <name evidence="2" type="ORF">MAQ5080_03456</name>
</gene>
<keyword evidence="1" id="KW-0732">Signal</keyword>
<protein>
    <submittedName>
        <fullName evidence="2">Uncharacterized protein</fullName>
    </submittedName>
</protein>
<dbReference type="OrthoDB" id="6694585at2"/>
<proteinExistence type="predicted"/>
<evidence type="ECO:0000313" key="3">
    <source>
        <dbReference type="Proteomes" id="UP000092627"/>
    </source>
</evidence>
<feature type="chain" id="PRO_5008379242" evidence="1">
    <location>
        <begin position="20"/>
        <end position="124"/>
    </location>
</feature>
<dbReference type="EMBL" id="FLOC01000038">
    <property type="protein sequence ID" value="SBS36467.1"/>
    <property type="molecule type" value="Genomic_DNA"/>
</dbReference>
<keyword evidence="3" id="KW-1185">Reference proteome</keyword>
<name>A0A1A8TSC5_9GAMM</name>
<evidence type="ECO:0000313" key="2">
    <source>
        <dbReference type="EMBL" id="SBS36467.1"/>
    </source>
</evidence>